<gene>
    <name evidence="2" type="ORF">VTL71DRAFT_14215</name>
</gene>
<comment type="caution">
    <text evidence="2">The sequence shown here is derived from an EMBL/GenBank/DDBJ whole genome shotgun (WGS) entry which is preliminary data.</text>
</comment>
<evidence type="ECO:0000313" key="3">
    <source>
        <dbReference type="Proteomes" id="UP001595075"/>
    </source>
</evidence>
<keyword evidence="3" id="KW-1185">Reference proteome</keyword>
<name>A0ABR4CHU5_9HELO</name>
<dbReference type="Proteomes" id="UP001595075">
    <property type="component" value="Unassembled WGS sequence"/>
</dbReference>
<reference evidence="2 3" key="1">
    <citation type="journal article" date="2024" name="Commun. Biol.">
        <title>Comparative genomic analysis of thermophilic fungi reveals convergent evolutionary adaptations and gene losses.</title>
        <authorList>
            <person name="Steindorff A.S."/>
            <person name="Aguilar-Pontes M.V."/>
            <person name="Robinson A.J."/>
            <person name="Andreopoulos B."/>
            <person name="LaButti K."/>
            <person name="Kuo A."/>
            <person name="Mondo S."/>
            <person name="Riley R."/>
            <person name="Otillar R."/>
            <person name="Haridas S."/>
            <person name="Lipzen A."/>
            <person name="Grimwood J."/>
            <person name="Schmutz J."/>
            <person name="Clum A."/>
            <person name="Reid I.D."/>
            <person name="Moisan M.C."/>
            <person name="Butler G."/>
            <person name="Nguyen T.T.M."/>
            <person name="Dewar K."/>
            <person name="Conant G."/>
            <person name="Drula E."/>
            <person name="Henrissat B."/>
            <person name="Hansel C."/>
            <person name="Singer S."/>
            <person name="Hutchinson M.I."/>
            <person name="de Vries R.P."/>
            <person name="Natvig D.O."/>
            <person name="Powell A.J."/>
            <person name="Tsang A."/>
            <person name="Grigoriev I.V."/>
        </authorList>
    </citation>
    <scope>NUCLEOTIDE SEQUENCE [LARGE SCALE GENOMIC DNA]</scope>
    <source>
        <strain evidence="2 3">CBS 494.80</strain>
    </source>
</reference>
<sequence length="146" mass="15662">MNEFLQPGQTRDQSSQVGKVVVTSVSSSHPGGGVKGSWPPAALTTPTTILITTSGRLLISSIHTIQLESFRVCSDTLNLFARHVGLTLAESFSPEAILKAFTNLNPSQITLVTVTLVPGPESWISNRPNHVPRLCSSIFKIPVCLL</sequence>
<feature type="region of interest" description="Disordered" evidence="1">
    <location>
        <begin position="1"/>
        <end position="38"/>
    </location>
</feature>
<feature type="compositionally biased region" description="Low complexity" evidence="1">
    <location>
        <begin position="14"/>
        <end position="29"/>
    </location>
</feature>
<protein>
    <submittedName>
        <fullName evidence="2">Uncharacterized protein</fullName>
    </submittedName>
</protein>
<evidence type="ECO:0000256" key="1">
    <source>
        <dbReference type="SAM" id="MobiDB-lite"/>
    </source>
</evidence>
<organism evidence="2 3">
    <name type="scientific">Oculimacula yallundae</name>
    <dbReference type="NCBI Taxonomy" id="86028"/>
    <lineage>
        <taxon>Eukaryota</taxon>
        <taxon>Fungi</taxon>
        <taxon>Dikarya</taxon>
        <taxon>Ascomycota</taxon>
        <taxon>Pezizomycotina</taxon>
        <taxon>Leotiomycetes</taxon>
        <taxon>Helotiales</taxon>
        <taxon>Ploettnerulaceae</taxon>
        <taxon>Oculimacula</taxon>
    </lineage>
</organism>
<evidence type="ECO:0000313" key="2">
    <source>
        <dbReference type="EMBL" id="KAL2069536.1"/>
    </source>
</evidence>
<proteinExistence type="predicted"/>
<accession>A0ABR4CHU5</accession>
<dbReference type="EMBL" id="JAZHXI010000007">
    <property type="protein sequence ID" value="KAL2069536.1"/>
    <property type="molecule type" value="Genomic_DNA"/>
</dbReference>